<sequence>MAVPARERALLDGLWRGAGHHRLADGTVTRVRRRPVPSAGAAYPVRTHLVVGADGPLDAGRYAFDLEDGTLHRRDEAREREAGWHVPGTGTDVTGTHLVLSVQPGRSFGRYRHRAWPLWIADTAYALAAVEFLCAPAPSAVRLGPGPWLRDLLGVPRAAEHGRWLARGLAPEIPLATVELPGSWSVVPGRGDALAARRSPATGEFEAAARAHDPRAVDVARASGQAWVLGAHRLETWSVAVDTPAAEFAQALWRAHRAAAGLCYAGALSGRWRCRPISGFTASRDRWTVHALAMLPGGHALDKESAA</sequence>
<dbReference type="AlphaFoldDB" id="A0A1V3BYF6"/>
<proteinExistence type="predicted"/>
<dbReference type="STRING" id="501010.NOSIN_06955"/>
<evidence type="ECO:0000313" key="1">
    <source>
        <dbReference type="EMBL" id="OOC53574.1"/>
    </source>
</evidence>
<dbReference type="EMBL" id="MCOK01000001">
    <property type="protein sequence ID" value="OOC53574.1"/>
    <property type="molecule type" value="Genomic_DNA"/>
</dbReference>
<gene>
    <name evidence="1" type="ORF">NOSIN_06955</name>
</gene>
<comment type="caution">
    <text evidence="1">The sequence shown here is derived from an EMBL/GenBank/DDBJ whole genome shotgun (WGS) entry which is preliminary data.</text>
</comment>
<dbReference type="OrthoDB" id="3422065at2"/>
<name>A0A1V3BYF6_9ACTN</name>
<dbReference type="Proteomes" id="UP000189004">
    <property type="component" value="Unassembled WGS sequence"/>
</dbReference>
<dbReference type="RefSeq" id="WP_077689961.1">
    <property type="nucleotide sequence ID" value="NZ_MCOK01000001.1"/>
</dbReference>
<dbReference type="Gene3D" id="3.40.109.10">
    <property type="entry name" value="NADH Oxidase"/>
    <property type="match status" value="1"/>
</dbReference>
<evidence type="ECO:0000313" key="2">
    <source>
        <dbReference type="Proteomes" id="UP000189004"/>
    </source>
</evidence>
<accession>A0A1V3BYF6</accession>
<protein>
    <submittedName>
        <fullName evidence="1">Uncharacterized protein</fullName>
    </submittedName>
</protein>
<dbReference type="GO" id="GO:0016491">
    <property type="term" value="F:oxidoreductase activity"/>
    <property type="evidence" value="ECO:0007669"/>
    <property type="project" value="InterPro"/>
</dbReference>
<dbReference type="InterPro" id="IPR000415">
    <property type="entry name" value="Nitroreductase-like"/>
</dbReference>
<keyword evidence="2" id="KW-1185">Reference proteome</keyword>
<reference evidence="2" key="1">
    <citation type="submission" date="2016-08" db="EMBL/GenBank/DDBJ databases">
        <authorList>
            <person name="Tokovenko B."/>
            <person name="Kalinowski J."/>
        </authorList>
    </citation>
    <scope>NUCLEOTIDE SEQUENCE [LARGE SCALE GENOMIC DNA]</scope>
    <source>
        <strain evidence="2">UTMC102</strain>
    </source>
</reference>
<organism evidence="1 2">
    <name type="scientific">Nocardiopsis sinuspersici</name>
    <dbReference type="NCBI Taxonomy" id="501010"/>
    <lineage>
        <taxon>Bacteria</taxon>
        <taxon>Bacillati</taxon>
        <taxon>Actinomycetota</taxon>
        <taxon>Actinomycetes</taxon>
        <taxon>Streptosporangiales</taxon>
        <taxon>Nocardiopsidaceae</taxon>
        <taxon>Nocardiopsis</taxon>
    </lineage>
</organism>